<keyword evidence="8" id="KW-1185">Reference proteome</keyword>
<keyword evidence="5" id="KW-0812">Transmembrane</keyword>
<evidence type="ECO:0000256" key="5">
    <source>
        <dbReference type="SAM" id="Phobius"/>
    </source>
</evidence>
<reference evidence="7 8" key="1">
    <citation type="submission" date="2018-06" db="EMBL/GenBank/DDBJ databases">
        <title>The Genome of Cuscuta australis (Dodder) Provides Insight into the Evolution of Plant Parasitism.</title>
        <authorList>
            <person name="Liu H."/>
        </authorList>
    </citation>
    <scope>NUCLEOTIDE SEQUENCE [LARGE SCALE GENOMIC DNA]</scope>
    <source>
        <strain evidence="8">cv. Yunnan</strain>
        <tissue evidence="7">Vines</tissue>
    </source>
</reference>
<evidence type="ECO:0000259" key="6">
    <source>
        <dbReference type="PROSITE" id="PS50102"/>
    </source>
</evidence>
<dbReference type="SMART" id="SM00360">
    <property type="entry name" value="RRM"/>
    <property type="match status" value="2"/>
</dbReference>
<dbReference type="Pfam" id="PF00076">
    <property type="entry name" value="RRM_1"/>
    <property type="match status" value="2"/>
</dbReference>
<keyword evidence="5" id="KW-0472">Membrane</keyword>
<accession>A0A328E8X5</accession>
<feature type="domain" description="RRM" evidence="6">
    <location>
        <begin position="381"/>
        <end position="459"/>
    </location>
</feature>
<dbReference type="PROSITE" id="PS50102">
    <property type="entry name" value="RRM"/>
    <property type="match status" value="2"/>
</dbReference>
<dbReference type="EMBL" id="NQVE01000028">
    <property type="protein sequence ID" value="RAL52983.1"/>
    <property type="molecule type" value="Genomic_DNA"/>
</dbReference>
<dbReference type="Proteomes" id="UP000249390">
    <property type="component" value="Unassembled WGS sequence"/>
</dbReference>
<dbReference type="InterPro" id="IPR035979">
    <property type="entry name" value="RBD_domain_sf"/>
</dbReference>
<dbReference type="InterPro" id="IPR012677">
    <property type="entry name" value="Nucleotide-bd_a/b_plait_sf"/>
</dbReference>
<evidence type="ECO:0000256" key="2">
    <source>
        <dbReference type="ARBA" id="ARBA00022884"/>
    </source>
</evidence>
<dbReference type="PANTHER" id="PTHR13976">
    <property type="entry name" value="HETEROGENEOUS NUCLEAR RIBONUCLEOPROTEIN-RELATED"/>
    <property type="match status" value="1"/>
</dbReference>
<name>A0A328E8X5_9ASTE</name>
<dbReference type="GO" id="GO:0003723">
    <property type="term" value="F:RNA binding"/>
    <property type="evidence" value="ECO:0007669"/>
    <property type="project" value="UniProtKB-UniRule"/>
</dbReference>
<dbReference type="CDD" id="cd12254">
    <property type="entry name" value="RRM_hnRNPH_ESRPs_RBM12_like"/>
    <property type="match status" value="2"/>
</dbReference>
<protein>
    <recommendedName>
        <fullName evidence="6">RRM domain-containing protein</fullName>
    </recommendedName>
</protein>
<dbReference type="SUPFAM" id="SSF54928">
    <property type="entry name" value="RNA-binding domain, RBD"/>
    <property type="match status" value="2"/>
</dbReference>
<dbReference type="InterPro" id="IPR000504">
    <property type="entry name" value="RRM_dom"/>
</dbReference>
<keyword evidence="2 3" id="KW-0694">RNA-binding</keyword>
<evidence type="ECO:0000256" key="4">
    <source>
        <dbReference type="SAM" id="MobiDB-lite"/>
    </source>
</evidence>
<dbReference type="AlphaFoldDB" id="A0A328E8X5"/>
<dbReference type="Gene3D" id="3.30.70.330">
    <property type="match status" value="2"/>
</dbReference>
<evidence type="ECO:0000313" key="8">
    <source>
        <dbReference type="Proteomes" id="UP000249390"/>
    </source>
</evidence>
<evidence type="ECO:0000313" key="7">
    <source>
        <dbReference type="EMBL" id="RAL52983.1"/>
    </source>
</evidence>
<feature type="transmembrane region" description="Helical" evidence="5">
    <location>
        <begin position="101"/>
        <end position="121"/>
    </location>
</feature>
<proteinExistence type="predicted"/>
<comment type="caution">
    <text evidence="7">The sequence shown here is derived from an EMBL/GenBank/DDBJ whole genome shotgun (WGS) entry which is preliminary data.</text>
</comment>
<evidence type="ECO:0000256" key="1">
    <source>
        <dbReference type="ARBA" id="ARBA00022737"/>
    </source>
</evidence>
<gene>
    <name evidence="7" type="ORF">DM860_016218</name>
</gene>
<evidence type="ECO:0000256" key="3">
    <source>
        <dbReference type="PROSITE-ProRule" id="PRU00176"/>
    </source>
</evidence>
<sequence>MEASVEEKDTSMAAPLIFFLVSAFQFLTRYLEVNIKKATMSADNVRLKAEIKGLLKEAAALSLPSTFAHAAKMRRMAAAKEKELAKSIEMHSKELSLSFHMYAKGLLILKVPYLIILYNLLMRVLCTWVTNVNIYRQRFVLVSQRPIKQQYNGWDYSMDFCVYQGKQIPAQESNKGFSCDWTVPIRLHCCPHRSFKAFSRKPIAMYGSRGAMLGSGGVSDGYDIGSKRPRMTESNPYFAVNNGPSGYPFTHGYPSSGAFPVVRLRGLPFNCSESDIRLFFAGLDIIDAFLVNKNGRFSGEAFVLFAGNMHAENALLRDRQNMGRRYVEVFRCKKQDYYQAIAAEVRESPGYDHNHHGSSPPPPLHKPPKRTQNKDQLEYTEILKLRGLPFSVKKSDIIKFFGADYNLTDEKVRIGYRSDGKTTGEAYVEFTSSEEAKNAMCKDNMMIGSRYIELFPSTQDEARRADSRSRQ</sequence>
<dbReference type="InterPro" id="IPR050666">
    <property type="entry name" value="ESRP"/>
</dbReference>
<keyword evidence="1" id="KW-0677">Repeat</keyword>
<feature type="region of interest" description="Disordered" evidence="4">
    <location>
        <begin position="349"/>
        <end position="373"/>
    </location>
</feature>
<feature type="domain" description="RRM" evidence="6">
    <location>
        <begin position="260"/>
        <end position="334"/>
    </location>
</feature>
<organism evidence="7 8">
    <name type="scientific">Cuscuta australis</name>
    <dbReference type="NCBI Taxonomy" id="267555"/>
    <lineage>
        <taxon>Eukaryota</taxon>
        <taxon>Viridiplantae</taxon>
        <taxon>Streptophyta</taxon>
        <taxon>Embryophyta</taxon>
        <taxon>Tracheophyta</taxon>
        <taxon>Spermatophyta</taxon>
        <taxon>Magnoliopsida</taxon>
        <taxon>eudicotyledons</taxon>
        <taxon>Gunneridae</taxon>
        <taxon>Pentapetalae</taxon>
        <taxon>asterids</taxon>
        <taxon>lamiids</taxon>
        <taxon>Solanales</taxon>
        <taxon>Convolvulaceae</taxon>
        <taxon>Cuscuteae</taxon>
        <taxon>Cuscuta</taxon>
        <taxon>Cuscuta subgen. Grammica</taxon>
        <taxon>Cuscuta sect. Cleistogrammica</taxon>
    </lineage>
</organism>
<feature type="transmembrane region" description="Helical" evidence="5">
    <location>
        <begin position="12"/>
        <end position="31"/>
    </location>
</feature>
<keyword evidence="5" id="KW-1133">Transmembrane helix</keyword>